<sequence>DCLEQKAEDANKRWIEKRKQLTTAENNVAKLKHALGNIKITSYQTAINRQQPWGQRNIANHNLNDAIDNQLEQQQQIRRR</sequence>
<dbReference type="Proteomes" id="UP000663852">
    <property type="component" value="Unassembled WGS sequence"/>
</dbReference>
<dbReference type="AlphaFoldDB" id="A0A815BGI6"/>
<dbReference type="EMBL" id="CAJNOJ010000192">
    <property type="protein sequence ID" value="CAF1269207.1"/>
    <property type="molecule type" value="Genomic_DNA"/>
</dbReference>
<feature type="non-terminal residue" evidence="1">
    <location>
        <position position="1"/>
    </location>
</feature>
<proteinExistence type="predicted"/>
<gene>
    <name evidence="1" type="ORF">EDS130_LOCUS28936</name>
</gene>
<dbReference type="OrthoDB" id="10052716at2759"/>
<protein>
    <submittedName>
        <fullName evidence="1">Uncharacterized protein</fullName>
    </submittedName>
</protein>
<name>A0A815BGI6_ADIRI</name>
<evidence type="ECO:0000313" key="2">
    <source>
        <dbReference type="Proteomes" id="UP000663852"/>
    </source>
</evidence>
<accession>A0A815BGI6</accession>
<reference evidence="1" key="1">
    <citation type="submission" date="2021-02" db="EMBL/GenBank/DDBJ databases">
        <authorList>
            <person name="Nowell W R."/>
        </authorList>
    </citation>
    <scope>NUCLEOTIDE SEQUENCE</scope>
</reference>
<comment type="caution">
    <text evidence="1">The sequence shown here is derived from an EMBL/GenBank/DDBJ whole genome shotgun (WGS) entry which is preliminary data.</text>
</comment>
<organism evidence="1 2">
    <name type="scientific">Adineta ricciae</name>
    <name type="common">Rotifer</name>
    <dbReference type="NCBI Taxonomy" id="249248"/>
    <lineage>
        <taxon>Eukaryota</taxon>
        <taxon>Metazoa</taxon>
        <taxon>Spiralia</taxon>
        <taxon>Gnathifera</taxon>
        <taxon>Rotifera</taxon>
        <taxon>Eurotatoria</taxon>
        <taxon>Bdelloidea</taxon>
        <taxon>Adinetida</taxon>
        <taxon>Adinetidae</taxon>
        <taxon>Adineta</taxon>
    </lineage>
</organism>
<evidence type="ECO:0000313" key="1">
    <source>
        <dbReference type="EMBL" id="CAF1269207.1"/>
    </source>
</evidence>